<dbReference type="Pfam" id="PF13358">
    <property type="entry name" value="DDE_3"/>
    <property type="match status" value="1"/>
</dbReference>
<evidence type="ECO:0000313" key="3">
    <source>
        <dbReference type="Proteomes" id="UP001597041"/>
    </source>
</evidence>
<dbReference type="RefSeq" id="WP_379594668.1">
    <property type="nucleotide sequence ID" value="NZ_JBHTKK010000060.1"/>
</dbReference>
<dbReference type="EMBL" id="JBHTKK010000060">
    <property type="protein sequence ID" value="MFD1068303.1"/>
    <property type="molecule type" value="Genomic_DNA"/>
</dbReference>
<dbReference type="Proteomes" id="UP001597041">
    <property type="component" value="Unassembled WGS sequence"/>
</dbReference>
<dbReference type="Gene3D" id="3.30.420.10">
    <property type="entry name" value="Ribonuclease H-like superfamily/Ribonuclease H"/>
    <property type="match status" value="1"/>
</dbReference>
<organism evidence="2 3">
    <name type="scientific">Oceanobacillus locisalsi</name>
    <dbReference type="NCBI Taxonomy" id="546107"/>
    <lineage>
        <taxon>Bacteria</taxon>
        <taxon>Bacillati</taxon>
        <taxon>Bacillota</taxon>
        <taxon>Bacilli</taxon>
        <taxon>Bacillales</taxon>
        <taxon>Bacillaceae</taxon>
        <taxon>Oceanobacillus</taxon>
    </lineage>
</organism>
<feature type="domain" description="Tc1-like transposase DDE" evidence="1">
    <location>
        <begin position="1"/>
        <end position="155"/>
    </location>
</feature>
<evidence type="ECO:0000259" key="1">
    <source>
        <dbReference type="Pfam" id="PF13358"/>
    </source>
</evidence>
<keyword evidence="3" id="KW-1185">Reference proteome</keyword>
<dbReference type="InterPro" id="IPR038717">
    <property type="entry name" value="Tc1-like_DDE_dom"/>
</dbReference>
<evidence type="ECO:0000313" key="2">
    <source>
        <dbReference type="EMBL" id="MFD1068303.1"/>
    </source>
</evidence>
<proteinExistence type="predicted"/>
<name>A0ABW3NM54_9BACI</name>
<gene>
    <name evidence="2" type="ORF">ACFQ19_20215</name>
</gene>
<comment type="caution">
    <text evidence="2">The sequence shown here is derived from an EMBL/GenBank/DDBJ whole genome shotgun (WGS) entry which is preliminary data.</text>
</comment>
<reference evidence="3" key="1">
    <citation type="journal article" date="2019" name="Int. J. Syst. Evol. Microbiol.">
        <title>The Global Catalogue of Microorganisms (GCM) 10K type strain sequencing project: providing services to taxonomists for standard genome sequencing and annotation.</title>
        <authorList>
            <consortium name="The Broad Institute Genomics Platform"/>
            <consortium name="The Broad Institute Genome Sequencing Center for Infectious Disease"/>
            <person name="Wu L."/>
            <person name="Ma J."/>
        </authorList>
    </citation>
    <scope>NUCLEOTIDE SEQUENCE [LARGE SCALE GENOMIC DNA]</scope>
    <source>
        <strain evidence="3">CCUG 56608</strain>
    </source>
</reference>
<protein>
    <submittedName>
        <fullName evidence="2">Transposase</fullName>
    </submittedName>
</protein>
<accession>A0ABW3NM54</accession>
<sequence length="186" mass="21461">MKPGKPEKIEQEYIRHGTTTLIASRNVATGQVIDSIGPTRKEEDFVNHISQVIAEDSEASYVFVMDQLNTHKSESLVRFVAGKCGIPQETLGIKERSGILKNMESRSEFLSDPSHRIQVVYTPKHCSWLNQIECWFSILSRRLLNMRSSFSSVEILQQKIKQFISYYNEHLAKPFRWTKEAKTLQI</sequence>
<dbReference type="InterPro" id="IPR036397">
    <property type="entry name" value="RNaseH_sf"/>
</dbReference>